<feature type="domain" description="CCHC-type" evidence="4">
    <location>
        <begin position="141"/>
        <end position="158"/>
    </location>
</feature>
<dbReference type="InterPro" id="IPR001878">
    <property type="entry name" value="Znf_CCHC"/>
</dbReference>
<dbReference type="GO" id="GO:0008270">
    <property type="term" value="F:zinc ion binding"/>
    <property type="evidence" value="ECO:0007669"/>
    <property type="project" value="UniProtKB-KW"/>
</dbReference>
<keyword evidence="2" id="KW-0175">Coiled coil</keyword>
<dbReference type="OrthoDB" id="1435433at2759"/>
<evidence type="ECO:0000259" key="4">
    <source>
        <dbReference type="PROSITE" id="PS50158"/>
    </source>
</evidence>
<keyword evidence="6" id="KW-1185">Reference proteome</keyword>
<dbReference type="InterPro" id="IPR036875">
    <property type="entry name" value="Znf_CCHC_sf"/>
</dbReference>
<feature type="coiled-coil region" evidence="2">
    <location>
        <begin position="6"/>
        <end position="33"/>
    </location>
</feature>
<comment type="caution">
    <text evidence="5">The sequence shown here is derived from an EMBL/GenBank/DDBJ whole genome shotgun (WGS) entry which is preliminary data.</text>
</comment>
<organism evidence="5 6">
    <name type="scientific">Mikania micrantha</name>
    <name type="common">bitter vine</name>
    <dbReference type="NCBI Taxonomy" id="192012"/>
    <lineage>
        <taxon>Eukaryota</taxon>
        <taxon>Viridiplantae</taxon>
        <taxon>Streptophyta</taxon>
        <taxon>Embryophyta</taxon>
        <taxon>Tracheophyta</taxon>
        <taxon>Spermatophyta</taxon>
        <taxon>Magnoliopsida</taxon>
        <taxon>eudicotyledons</taxon>
        <taxon>Gunneridae</taxon>
        <taxon>Pentapetalae</taxon>
        <taxon>asterids</taxon>
        <taxon>campanulids</taxon>
        <taxon>Asterales</taxon>
        <taxon>Asteraceae</taxon>
        <taxon>Asteroideae</taxon>
        <taxon>Heliantheae alliance</taxon>
        <taxon>Eupatorieae</taxon>
        <taxon>Mikania</taxon>
    </lineage>
</organism>
<evidence type="ECO:0000313" key="5">
    <source>
        <dbReference type="EMBL" id="KAD5961969.1"/>
    </source>
</evidence>
<evidence type="ECO:0000256" key="3">
    <source>
        <dbReference type="SAM" id="MobiDB-lite"/>
    </source>
</evidence>
<evidence type="ECO:0000256" key="1">
    <source>
        <dbReference type="PROSITE-ProRule" id="PRU00047"/>
    </source>
</evidence>
<protein>
    <recommendedName>
        <fullName evidence="4">CCHC-type domain-containing protein</fullName>
    </recommendedName>
</protein>
<dbReference type="Gene3D" id="4.10.60.10">
    <property type="entry name" value="Zinc finger, CCHC-type"/>
    <property type="match status" value="1"/>
</dbReference>
<dbReference type="SMART" id="SM00343">
    <property type="entry name" value="ZnF_C2HC"/>
    <property type="match status" value="1"/>
</dbReference>
<dbReference type="Pfam" id="PF00098">
    <property type="entry name" value="zf-CCHC"/>
    <property type="match status" value="1"/>
</dbReference>
<dbReference type="Proteomes" id="UP000326396">
    <property type="component" value="Linkage Group LG14"/>
</dbReference>
<keyword evidence="1" id="KW-0479">Metal-binding</keyword>
<dbReference type="SUPFAM" id="SSF57756">
    <property type="entry name" value="Retrovirus zinc finger-like domains"/>
    <property type="match status" value="1"/>
</dbReference>
<keyword evidence="1" id="KW-0863">Zinc-finger</keyword>
<dbReference type="AlphaFoldDB" id="A0A5N6P8T2"/>
<evidence type="ECO:0000256" key="2">
    <source>
        <dbReference type="SAM" id="Coils"/>
    </source>
</evidence>
<dbReference type="PROSITE" id="PS50158">
    <property type="entry name" value="ZF_CCHC"/>
    <property type="match status" value="1"/>
</dbReference>
<dbReference type="PANTHER" id="PTHR35046:SF26">
    <property type="entry name" value="RNA-DIRECTED DNA POLYMERASE"/>
    <property type="match status" value="1"/>
</dbReference>
<feature type="region of interest" description="Disordered" evidence="3">
    <location>
        <begin position="42"/>
        <end position="66"/>
    </location>
</feature>
<dbReference type="GO" id="GO:0003676">
    <property type="term" value="F:nucleic acid binding"/>
    <property type="evidence" value="ECO:0007669"/>
    <property type="project" value="InterPro"/>
</dbReference>
<name>A0A5N6P8T2_9ASTR</name>
<evidence type="ECO:0000313" key="6">
    <source>
        <dbReference type="Proteomes" id="UP000326396"/>
    </source>
</evidence>
<dbReference type="PANTHER" id="PTHR35046">
    <property type="entry name" value="ZINC KNUCKLE (CCHC-TYPE) FAMILY PROTEIN"/>
    <property type="match status" value="1"/>
</dbReference>
<reference evidence="5 6" key="1">
    <citation type="submission" date="2019-05" db="EMBL/GenBank/DDBJ databases">
        <title>Mikania micrantha, genome provides insights into the molecular mechanism of rapid growth.</title>
        <authorList>
            <person name="Liu B."/>
        </authorList>
    </citation>
    <scope>NUCLEOTIDE SEQUENCE [LARGE SCALE GENOMIC DNA]</scope>
    <source>
        <strain evidence="5">NLD-2019</strain>
        <tissue evidence="5">Leaf</tissue>
    </source>
</reference>
<keyword evidence="1" id="KW-0862">Zinc</keyword>
<dbReference type="EMBL" id="SZYD01000006">
    <property type="protein sequence ID" value="KAD5961969.1"/>
    <property type="molecule type" value="Genomic_DNA"/>
</dbReference>
<feature type="compositionally biased region" description="Gly residues" evidence="3">
    <location>
        <begin position="322"/>
        <end position="337"/>
    </location>
</feature>
<proteinExistence type="predicted"/>
<feature type="compositionally biased region" description="Polar residues" evidence="3">
    <location>
        <begin position="125"/>
        <end position="136"/>
    </location>
</feature>
<sequence length="502" mass="54771">MDTRSSAELKKALETLEAEKKTMAAQMASMQAQIRELSISQRKFSDAHNHDEEETNAHISGTSYKGGSGSCRIANVIELYPYTTLEELTLLAHKVDSQQRLKGKGEAVRTIPKATVPSKPFTASKPASLSETSTTPGKAPRRCFRCQGLGHIASECPNKRVVTLADFEEFSNSTVDEVLADSATLEVATLKEIVGPDEGDCLVVRRALIFAWQLTYRRMGIMKLLNTDDICRVSSYKTTTTQAFERAIAAASSQKIITAIGDNWKDETEALLSWITTNTSDNAQLQTLVTNAVNAAISGILPNLMNQTAQTVIQQMQQHANGGNGPNQGGAGGGAVPNQGGAGVGAAPAGIHVWLERFQKQKPKSFRTAATPFEAQNWIAHIEKLFEVLGVDNAFKVRLATYKLEDDALGWWKTLKLARGGDQFASNSQSSSVFAWQLTYRRMGIMKLLNTDDICRVSSYKTTTTQAFERAIAAASSQKIITAIGDNWKDETEALLSWITVL</sequence>
<accession>A0A5N6P8T2</accession>
<feature type="region of interest" description="Disordered" evidence="3">
    <location>
        <begin position="116"/>
        <end position="136"/>
    </location>
</feature>
<gene>
    <name evidence="5" type="ORF">E3N88_13442</name>
</gene>
<feature type="region of interest" description="Disordered" evidence="3">
    <location>
        <begin position="317"/>
        <end position="337"/>
    </location>
</feature>